<dbReference type="InterPro" id="IPR002110">
    <property type="entry name" value="Ankyrin_rpt"/>
</dbReference>
<dbReference type="Gene3D" id="1.25.40.20">
    <property type="entry name" value="Ankyrin repeat-containing domain"/>
    <property type="match status" value="1"/>
</dbReference>
<dbReference type="EMBL" id="PUHP01000419">
    <property type="protein sequence ID" value="TQN70167.1"/>
    <property type="molecule type" value="Genomic_DNA"/>
</dbReference>
<evidence type="ECO:0000256" key="5">
    <source>
        <dbReference type="SAM" id="MobiDB-lite"/>
    </source>
</evidence>
<dbReference type="EC" id="2.1.1.220" evidence="1"/>
<gene>
    <name evidence="6" type="primary">TrmI</name>
    <name evidence="6" type="ORF">CSHISOI_05295</name>
</gene>
<dbReference type="Proteomes" id="UP000326340">
    <property type="component" value="Unassembled WGS sequence"/>
</dbReference>
<evidence type="ECO:0000256" key="3">
    <source>
        <dbReference type="ARBA" id="ARBA00033309"/>
    </source>
</evidence>
<organism evidence="6 7">
    <name type="scientific">Colletotrichum shisoi</name>
    <dbReference type="NCBI Taxonomy" id="2078593"/>
    <lineage>
        <taxon>Eukaryota</taxon>
        <taxon>Fungi</taxon>
        <taxon>Dikarya</taxon>
        <taxon>Ascomycota</taxon>
        <taxon>Pezizomycotina</taxon>
        <taxon>Sordariomycetes</taxon>
        <taxon>Hypocreomycetidae</taxon>
        <taxon>Glomerellales</taxon>
        <taxon>Glomerellaceae</taxon>
        <taxon>Colletotrichum</taxon>
        <taxon>Colletotrichum destructivum species complex</taxon>
    </lineage>
</organism>
<keyword evidence="7" id="KW-1185">Reference proteome</keyword>
<evidence type="ECO:0000313" key="6">
    <source>
        <dbReference type="EMBL" id="TQN70167.1"/>
    </source>
</evidence>
<feature type="region of interest" description="Disordered" evidence="5">
    <location>
        <begin position="757"/>
        <end position="790"/>
    </location>
</feature>
<dbReference type="SUPFAM" id="SSF53335">
    <property type="entry name" value="S-adenosyl-L-methionine-dependent methyltransferases"/>
    <property type="match status" value="1"/>
</dbReference>
<accession>A0A5Q4BUL6</accession>
<sequence length="790" mass="85154">MTRLEHLPGELLASVAEWVQEICGLASLAKTNRRLNAVATPLLYREEVRRNNQNALLYCAGEGLLGSLELLRVAGQDLAARKITHSEPEATIREPFNTDRRSGASGRHRLPRGVEKTREGAIHRAVLKGQAEVVRWLITNGVPVNQASNNLCKCDTAAGPDPNTPLHLALCHRQMEAAHILLANGASMRYIGAFPDTTAWQAAVGGHQPAAAMEFAFSVASKHSEVIDGHMGSFTDEKNHSENAIRDSCIKPIVELDDPSQSYSATAASRFWGVAQADTIAGIDNPLQQDGLADTDGAGQAGSAMGIDVPDPKLQCKGHPIAEDDILNAVTDLLDPIAAIEAYADSDKKEYDLGQKRLLKSIATRASHKKKKIAEHDVVILRQRGNKDPKFHLSPPLRPDAPIKLAYGAKVNASEIIGKSFTDLVHDSDGRDVRLTEASLAQYIANSPRIATPIYPQDANLIVSFLDLSLPVPGEDPDFDADPPVEIFEAGTGMGALTLCLAKAIHGANPPVPPQLRDALCAAPYERNTLPRKLANSDEAPGYNTSPHALDFAGQPELAALHEKHIAGRRAILHTLDINPTSSRMAHSLVRHFRRAMYLLDVDFHVRTIRSYLSSRLLQNGGQPFLSHVILDLPASQEHADVAVEALRPGGKLVVFFPSITQILNFVVWAKDEAQPLILDRVVELQTSTSGGDGMFRDGTGGRNWEVKVVNIRKAVQEGETGAAAQAHVCRPKVGTLVVGGGFVAVFGRIQRQGGPVAEPAEETMATEFASESVSETEVCSGEDASARPS</sequence>
<name>A0A5Q4BUL6_9PEZI</name>
<protein>
    <recommendedName>
        <fullName evidence="2">tRNA (adenine(58)-N(1))-methyltransferase catalytic subunit TRM61</fullName>
        <ecNumber evidence="1">2.1.1.220</ecNumber>
    </recommendedName>
    <alternativeName>
        <fullName evidence="3">tRNA(m1A58)-methyltransferase subunit TRM61</fullName>
    </alternativeName>
</protein>
<keyword evidence="4" id="KW-0040">ANK repeat</keyword>
<dbReference type="PROSITE" id="PS50088">
    <property type="entry name" value="ANK_REPEAT"/>
    <property type="match status" value="2"/>
</dbReference>
<keyword evidence="6" id="KW-0808">Transferase</keyword>
<comment type="caution">
    <text evidence="6">The sequence shown here is derived from an EMBL/GenBank/DDBJ whole genome shotgun (WGS) entry which is preliminary data.</text>
</comment>
<dbReference type="Gene3D" id="3.40.50.150">
    <property type="entry name" value="Vaccinia Virus protein VP39"/>
    <property type="match status" value="1"/>
</dbReference>
<evidence type="ECO:0000256" key="4">
    <source>
        <dbReference type="PROSITE-ProRule" id="PRU00023"/>
    </source>
</evidence>
<dbReference type="Pfam" id="PF12796">
    <property type="entry name" value="Ank_2"/>
    <property type="match status" value="1"/>
</dbReference>
<dbReference type="PROSITE" id="PS50297">
    <property type="entry name" value="ANK_REP_REGION"/>
    <property type="match status" value="1"/>
</dbReference>
<dbReference type="GO" id="GO:0030488">
    <property type="term" value="P:tRNA methylation"/>
    <property type="evidence" value="ECO:0007669"/>
    <property type="project" value="InterPro"/>
</dbReference>
<reference evidence="6 7" key="1">
    <citation type="journal article" date="2019" name="Sci. Rep.">
        <title>Colletotrichum shisoi sp. nov., an anthracnose pathogen of Perilla frutescens in Japan: molecular phylogenetic, morphological and genomic evidence.</title>
        <authorList>
            <person name="Gan P."/>
            <person name="Tsushima A."/>
            <person name="Hiroyama R."/>
            <person name="Narusaka M."/>
            <person name="Takano Y."/>
            <person name="Narusaka Y."/>
            <person name="Kawaradani M."/>
            <person name="Damm U."/>
            <person name="Shirasu K."/>
        </authorList>
    </citation>
    <scope>NUCLEOTIDE SEQUENCE [LARGE SCALE GENOMIC DNA]</scope>
    <source>
        <strain evidence="6 7">PG-2018a</strain>
    </source>
</reference>
<dbReference type="SMART" id="SM00248">
    <property type="entry name" value="ANK"/>
    <property type="match status" value="3"/>
</dbReference>
<dbReference type="InterPro" id="IPR029063">
    <property type="entry name" value="SAM-dependent_MTases_sf"/>
</dbReference>
<feature type="repeat" description="ANK" evidence="4">
    <location>
        <begin position="161"/>
        <end position="193"/>
    </location>
</feature>
<dbReference type="GO" id="GO:0160107">
    <property type="term" value="F:tRNA (adenine(58)-N1)-methyltransferase activity"/>
    <property type="evidence" value="ECO:0007669"/>
    <property type="project" value="UniProtKB-EC"/>
</dbReference>
<dbReference type="InterPro" id="IPR014816">
    <property type="entry name" value="tRNA_MeTrfase_Gcd14"/>
</dbReference>
<dbReference type="SUPFAM" id="SSF48403">
    <property type="entry name" value="Ankyrin repeat"/>
    <property type="match status" value="1"/>
</dbReference>
<dbReference type="PANTHER" id="PTHR12133">
    <property type="entry name" value="TRNA (ADENINE(58)-N(1))-METHYLTRANSFERASE"/>
    <property type="match status" value="1"/>
</dbReference>
<evidence type="ECO:0000256" key="1">
    <source>
        <dbReference type="ARBA" id="ARBA00012796"/>
    </source>
</evidence>
<keyword evidence="6" id="KW-0489">Methyltransferase</keyword>
<dbReference type="GO" id="GO:0005739">
    <property type="term" value="C:mitochondrion"/>
    <property type="evidence" value="ECO:0007669"/>
    <property type="project" value="TreeGrafter"/>
</dbReference>
<dbReference type="OrthoDB" id="5585464at2759"/>
<dbReference type="AlphaFoldDB" id="A0A5Q4BUL6"/>
<proteinExistence type="predicted"/>
<feature type="repeat" description="ANK" evidence="4">
    <location>
        <begin position="117"/>
        <end position="149"/>
    </location>
</feature>
<dbReference type="PANTHER" id="PTHR12133:SF1">
    <property type="entry name" value="TRNA (ADENINE(58)-N(1))-METHYLTRANSFERASE, MITOCHONDRIAL"/>
    <property type="match status" value="1"/>
</dbReference>
<dbReference type="PROSITE" id="PS51620">
    <property type="entry name" value="SAM_TRM61"/>
    <property type="match status" value="1"/>
</dbReference>
<dbReference type="GO" id="GO:0031515">
    <property type="term" value="C:tRNA (m1A) methyltransferase complex"/>
    <property type="evidence" value="ECO:0007669"/>
    <property type="project" value="InterPro"/>
</dbReference>
<evidence type="ECO:0000256" key="2">
    <source>
        <dbReference type="ARBA" id="ARBA00015963"/>
    </source>
</evidence>
<dbReference type="InterPro" id="IPR036770">
    <property type="entry name" value="Ankyrin_rpt-contain_sf"/>
</dbReference>
<evidence type="ECO:0000313" key="7">
    <source>
        <dbReference type="Proteomes" id="UP000326340"/>
    </source>
</evidence>